<dbReference type="EMBL" id="KV045417">
    <property type="protein sequence ID" value="KZV07055.1"/>
    <property type="molecule type" value="Genomic_DNA"/>
</dbReference>
<protein>
    <submittedName>
        <fullName evidence="1">Plant synaptotagmin</fullName>
    </submittedName>
</protein>
<evidence type="ECO:0000313" key="1">
    <source>
        <dbReference type="EMBL" id="KZV07055.1"/>
    </source>
</evidence>
<evidence type="ECO:0000313" key="2">
    <source>
        <dbReference type="Proteomes" id="UP000250235"/>
    </source>
</evidence>
<proteinExistence type="predicted"/>
<name>A0A2Z6ZVY6_9LAMI</name>
<organism evidence="1 2">
    <name type="scientific">Dorcoceras hygrometricum</name>
    <dbReference type="NCBI Taxonomy" id="472368"/>
    <lineage>
        <taxon>Eukaryota</taxon>
        <taxon>Viridiplantae</taxon>
        <taxon>Streptophyta</taxon>
        <taxon>Embryophyta</taxon>
        <taxon>Tracheophyta</taxon>
        <taxon>Spermatophyta</taxon>
        <taxon>Magnoliopsida</taxon>
        <taxon>eudicotyledons</taxon>
        <taxon>Gunneridae</taxon>
        <taxon>Pentapetalae</taxon>
        <taxon>asterids</taxon>
        <taxon>lamiids</taxon>
        <taxon>Lamiales</taxon>
        <taxon>Gesneriaceae</taxon>
        <taxon>Didymocarpoideae</taxon>
        <taxon>Trichosporeae</taxon>
        <taxon>Loxocarpinae</taxon>
        <taxon>Dorcoceras</taxon>
    </lineage>
</organism>
<sequence length="111" mass="13073">MHAGRAAAVRQSHDWREVDGRWSRRLYARCRCWPTAAVAWMRRLVECCWPSAIERRSTLRRAVARGAARCRREFSWWWRRRRPPLWRVSGDVVTAGLISSRVWFGPVPGSP</sequence>
<dbReference type="AlphaFoldDB" id="A0A2Z6ZVY6"/>
<accession>A0A2Z6ZVY6</accession>
<keyword evidence="2" id="KW-1185">Reference proteome</keyword>
<gene>
    <name evidence="1" type="ORF">F511_45462</name>
</gene>
<dbReference type="Proteomes" id="UP000250235">
    <property type="component" value="Unassembled WGS sequence"/>
</dbReference>
<reference evidence="1 2" key="1">
    <citation type="journal article" date="2015" name="Proc. Natl. Acad. Sci. U.S.A.">
        <title>The resurrection genome of Boea hygrometrica: A blueprint for survival of dehydration.</title>
        <authorList>
            <person name="Xiao L."/>
            <person name="Yang G."/>
            <person name="Zhang L."/>
            <person name="Yang X."/>
            <person name="Zhao S."/>
            <person name="Ji Z."/>
            <person name="Zhou Q."/>
            <person name="Hu M."/>
            <person name="Wang Y."/>
            <person name="Chen M."/>
            <person name="Xu Y."/>
            <person name="Jin H."/>
            <person name="Xiao X."/>
            <person name="Hu G."/>
            <person name="Bao F."/>
            <person name="Hu Y."/>
            <person name="Wan P."/>
            <person name="Li L."/>
            <person name="Deng X."/>
            <person name="Kuang T."/>
            <person name="Xiang C."/>
            <person name="Zhu J.K."/>
            <person name="Oliver M.J."/>
            <person name="He Y."/>
        </authorList>
    </citation>
    <scope>NUCLEOTIDE SEQUENCE [LARGE SCALE GENOMIC DNA]</scope>
    <source>
        <strain evidence="2">cv. XS01</strain>
    </source>
</reference>